<dbReference type="RefSeq" id="WP_143111353.1">
    <property type="nucleotide sequence ID" value="NZ_FPCH01000001.1"/>
</dbReference>
<sequence length="93" mass="10240">MSEPRIVQGNGEVVVQCAGGSKWCSVLLWEDVAPAERRLALVKRKDTGQVFAAKRKLDGWIELSWGDVMDALARDARTQDNVIEMLARAAVGE</sequence>
<reference evidence="2" key="1">
    <citation type="submission" date="2016-10" db="EMBL/GenBank/DDBJ databases">
        <authorList>
            <person name="Varghese N."/>
            <person name="Submissions S."/>
        </authorList>
    </citation>
    <scope>NUCLEOTIDE SEQUENCE [LARGE SCALE GENOMIC DNA]</scope>
    <source>
        <strain evidence="2">DSM 1565</strain>
    </source>
</reference>
<name>A0A1I7N5T7_9HYPH</name>
<evidence type="ECO:0000313" key="2">
    <source>
        <dbReference type="Proteomes" id="UP000199423"/>
    </source>
</evidence>
<dbReference type="AlphaFoldDB" id="A0A1I7N5T7"/>
<protein>
    <submittedName>
        <fullName evidence="1">Uncharacterized protein</fullName>
    </submittedName>
</protein>
<evidence type="ECO:0000313" key="1">
    <source>
        <dbReference type="EMBL" id="SFV30010.1"/>
    </source>
</evidence>
<dbReference type="EMBL" id="FPCH01000001">
    <property type="protein sequence ID" value="SFV30010.1"/>
    <property type="molecule type" value="Genomic_DNA"/>
</dbReference>
<accession>A0A1I7N5T7</accession>
<gene>
    <name evidence="1" type="ORF">SAMN04488557_1387</name>
</gene>
<proteinExistence type="predicted"/>
<organism evidence="1 2">
    <name type="scientific">Hyphomicrobium facile</name>
    <dbReference type="NCBI Taxonomy" id="51670"/>
    <lineage>
        <taxon>Bacteria</taxon>
        <taxon>Pseudomonadati</taxon>
        <taxon>Pseudomonadota</taxon>
        <taxon>Alphaproteobacteria</taxon>
        <taxon>Hyphomicrobiales</taxon>
        <taxon>Hyphomicrobiaceae</taxon>
        <taxon>Hyphomicrobium</taxon>
    </lineage>
</organism>
<keyword evidence="2" id="KW-1185">Reference proteome</keyword>
<dbReference type="Proteomes" id="UP000199423">
    <property type="component" value="Unassembled WGS sequence"/>
</dbReference>